<evidence type="ECO:0000256" key="1">
    <source>
        <dbReference type="SAM" id="MobiDB-lite"/>
    </source>
</evidence>
<evidence type="ECO:0008006" key="5">
    <source>
        <dbReference type="Google" id="ProtNLM"/>
    </source>
</evidence>
<dbReference type="EMBL" id="CP012117">
    <property type="protein sequence ID" value="ANP28363.1"/>
    <property type="molecule type" value="Genomic_DNA"/>
</dbReference>
<feature type="compositionally biased region" description="Low complexity" evidence="1">
    <location>
        <begin position="25"/>
        <end position="34"/>
    </location>
</feature>
<proteinExistence type="predicted"/>
<organism evidence="3 4">
    <name type="scientific">Dermabacter vaginalis</name>
    <dbReference type="NCBI Taxonomy" id="1630135"/>
    <lineage>
        <taxon>Bacteria</taxon>
        <taxon>Bacillati</taxon>
        <taxon>Actinomycetota</taxon>
        <taxon>Actinomycetes</taxon>
        <taxon>Micrococcales</taxon>
        <taxon>Dermabacteraceae</taxon>
        <taxon>Dermabacter</taxon>
    </lineage>
</organism>
<gene>
    <name evidence="3" type="ORF">DAD186_18130</name>
</gene>
<dbReference type="KEGG" id="dva:DAD186_18130"/>
<evidence type="ECO:0000313" key="3">
    <source>
        <dbReference type="EMBL" id="ANP28363.1"/>
    </source>
</evidence>
<evidence type="ECO:0000313" key="4">
    <source>
        <dbReference type="Proteomes" id="UP000092596"/>
    </source>
</evidence>
<reference evidence="3 4" key="1">
    <citation type="submission" date="2015-06" db="EMBL/GenBank/DDBJ databases">
        <title>Investigation of pathophysiology for high-risk pregnancy and development of treatment modality based on it.</title>
        <authorList>
            <person name="Kim B.-C."/>
            <person name="Lim S."/>
        </authorList>
    </citation>
    <scope>NUCLEOTIDE SEQUENCE [LARGE SCALE GENOMIC DNA]</scope>
    <source>
        <strain evidence="3 4">AD1-86</strain>
    </source>
</reference>
<protein>
    <recommendedName>
        <fullName evidence="5">Lipoprotein</fullName>
    </recommendedName>
</protein>
<evidence type="ECO:0000256" key="2">
    <source>
        <dbReference type="SAM" id="SignalP"/>
    </source>
</evidence>
<dbReference type="PROSITE" id="PS51257">
    <property type="entry name" value="PROKAR_LIPOPROTEIN"/>
    <property type="match status" value="1"/>
</dbReference>
<dbReference type="Proteomes" id="UP000092596">
    <property type="component" value="Chromosome"/>
</dbReference>
<dbReference type="AlphaFoldDB" id="A0A1B0ZKB5"/>
<feature type="region of interest" description="Disordered" evidence="1">
    <location>
        <begin position="25"/>
        <end position="45"/>
    </location>
</feature>
<accession>A0A1B0ZKB5</accession>
<sequence>MKTMTKMLSAVASCATVALMVAGCSSSPVNSESSPKVAPSSTHEQWVQDARVRLDGQGSRYFPKVSREEALDAEWARIESAYASQGRTAPEKPDSPAEVKDDQDAWVRCMHDDGWSDTDVSSEGIVTRGEFSLSKPLEWSVSEYGCSAKFTSLGEMPNERQASDLWQFQKDVVIPCLEKQGVTIAGFPSEEEYLDRYFSDGSLELASAYATGDVQQRLLEGKLECRVLPEGWDYSV</sequence>
<name>A0A1B0ZKB5_9MICO</name>
<feature type="signal peptide" evidence="2">
    <location>
        <begin position="1"/>
        <end position="31"/>
    </location>
</feature>
<keyword evidence="2" id="KW-0732">Signal</keyword>
<dbReference type="STRING" id="1630135.DAD186_18130"/>
<feature type="chain" id="PRO_5038763406" description="Lipoprotein" evidence="2">
    <location>
        <begin position="32"/>
        <end position="236"/>
    </location>
</feature>
<dbReference type="RefSeq" id="WP_065248363.1">
    <property type="nucleotide sequence ID" value="NZ_CP012117.1"/>
</dbReference>